<evidence type="ECO:0000313" key="4">
    <source>
        <dbReference type="EMBL" id="KZX20504.1"/>
    </source>
</evidence>
<dbReference type="InterPro" id="IPR001638">
    <property type="entry name" value="Solute-binding_3/MltF_N"/>
</dbReference>
<dbReference type="SUPFAM" id="SSF53850">
    <property type="entry name" value="Periplasmic binding protein-like II"/>
    <property type="match status" value="1"/>
</dbReference>
<feature type="signal peptide" evidence="2">
    <location>
        <begin position="1"/>
        <end position="34"/>
    </location>
</feature>
<evidence type="ECO:0000313" key="7">
    <source>
        <dbReference type="Proteomes" id="UP000465031"/>
    </source>
</evidence>
<keyword evidence="1 2" id="KW-0732">Signal</keyword>
<dbReference type="Gene3D" id="3.40.190.10">
    <property type="entry name" value="Periplasmic binding protein-like II"/>
    <property type="match status" value="2"/>
</dbReference>
<proteinExistence type="predicted"/>
<feature type="chain" id="PRO_5041524747" evidence="2">
    <location>
        <begin position="35"/>
        <end position="341"/>
    </location>
</feature>
<evidence type="ECO:0000313" key="6">
    <source>
        <dbReference type="Proteomes" id="UP000076717"/>
    </source>
</evidence>
<feature type="domain" description="Solute-binding protein family 3/N-terminal" evidence="3">
    <location>
        <begin position="86"/>
        <end position="323"/>
    </location>
</feature>
<dbReference type="Proteomes" id="UP000465031">
    <property type="component" value="Chromosome"/>
</dbReference>
<accession>A0A166HFE3</accession>
<evidence type="ECO:0000259" key="3">
    <source>
        <dbReference type="SMART" id="SM00062"/>
    </source>
</evidence>
<dbReference type="SMART" id="SM00062">
    <property type="entry name" value="PBPb"/>
    <property type="match status" value="1"/>
</dbReference>
<evidence type="ECO:0000256" key="1">
    <source>
        <dbReference type="ARBA" id="ARBA00022729"/>
    </source>
</evidence>
<gene>
    <name evidence="4" type="primary">fliY</name>
    <name evidence="4" type="ORF">ACH61_02373</name>
    <name evidence="5" type="ORF">GSU10_14725</name>
</gene>
<dbReference type="Pfam" id="PF00497">
    <property type="entry name" value="SBP_bac_3"/>
    <property type="match status" value="1"/>
</dbReference>
<evidence type="ECO:0000313" key="5">
    <source>
        <dbReference type="EMBL" id="QHC56757.1"/>
    </source>
</evidence>
<reference evidence="5" key="3">
    <citation type="submission" date="2019-12" db="EMBL/GenBank/DDBJ databases">
        <title>Complete and Draft Genome Sequences of New Strains and Members of Some Known Species of the Genus Rathayibacter isolated from Plants.</title>
        <authorList>
            <person name="Tarlachkov S.V."/>
            <person name="Starodumova I.P."/>
            <person name="Dorofeeva L.V."/>
            <person name="Prisyazhnaya N.V."/>
            <person name="Leyn S.A."/>
            <person name="Zlamal J.E."/>
            <person name="Elane M.L."/>
            <person name="Osterman A.L."/>
            <person name="Nadler S.A."/>
            <person name="Subbotin S.A."/>
            <person name="Evtushenko L.I."/>
        </authorList>
    </citation>
    <scope>NUCLEOTIDE SEQUENCE</scope>
    <source>
        <strain evidence="5">VKM Ac-2761</strain>
    </source>
</reference>
<dbReference type="Proteomes" id="UP000076717">
    <property type="component" value="Unassembled WGS sequence"/>
</dbReference>
<reference evidence="7" key="2">
    <citation type="submission" date="2019-12" db="EMBL/GenBank/DDBJ databases">
        <title>Complete and draft genome sequences of new strains and members of some known species of the genus Rathayibacter isolated from plants.</title>
        <authorList>
            <person name="Tarlachkov S.V."/>
            <person name="Starodumova I.P."/>
            <person name="Dorofeeva L.V."/>
            <person name="Prisyazhnaya N.V."/>
            <person name="Leyn S."/>
            <person name="Zlamal J."/>
            <person name="Elan M."/>
            <person name="Osterman A.L."/>
            <person name="Nadler S."/>
            <person name="Subbotin S.A."/>
            <person name="Evtushenko L.I."/>
        </authorList>
    </citation>
    <scope>NUCLEOTIDE SEQUENCE [LARGE SCALE GENOMIC DNA]</scope>
    <source>
        <strain evidence="7">VKM Ac-2761</strain>
    </source>
</reference>
<dbReference type="PATRIC" id="fig|1671680.3.peg.2533"/>
<keyword evidence="6" id="KW-1185">Reference proteome</keyword>
<reference evidence="4 6" key="1">
    <citation type="submission" date="2015-08" db="EMBL/GenBank/DDBJ databases">
        <title>Draft Genome Sequence of Rathayibacter sp. Strain VKM Ac-2596 Isolated from Leaf Gall Induced by Plant-Parasitic Nematodes.</title>
        <authorList>
            <person name="Vasilenko O.V."/>
            <person name="Starodumova I.P."/>
            <person name="Tarlachkov S.V."/>
            <person name="Dorofeeva L.V."/>
            <person name="Evtushenko L.I."/>
        </authorList>
    </citation>
    <scope>NUCLEOTIDE SEQUENCE [LARGE SCALE GENOMIC DNA]</scope>
    <source>
        <strain evidence="4 6">VKM Ac-2596</strain>
    </source>
</reference>
<dbReference type="EMBL" id="LIIN01000093">
    <property type="protein sequence ID" value="KZX20504.1"/>
    <property type="molecule type" value="Genomic_DNA"/>
</dbReference>
<protein>
    <submittedName>
        <fullName evidence="4">Cystine-binding periplasmic protein</fullName>
    </submittedName>
    <submittedName>
        <fullName evidence="5">Transporter substrate-binding domain-containing protein</fullName>
    </submittedName>
</protein>
<organism evidence="4 6">
    <name type="scientific">Rathayibacter tanaceti</name>
    <dbReference type="NCBI Taxonomy" id="1671680"/>
    <lineage>
        <taxon>Bacteria</taxon>
        <taxon>Bacillati</taxon>
        <taxon>Actinomycetota</taxon>
        <taxon>Actinomycetes</taxon>
        <taxon>Micrococcales</taxon>
        <taxon>Microbacteriaceae</taxon>
        <taxon>Rathayibacter</taxon>
    </lineage>
</organism>
<dbReference type="KEGG" id="rte:GSU10_14725"/>
<dbReference type="PROSITE" id="PS51257">
    <property type="entry name" value="PROKAR_LIPOPROTEIN"/>
    <property type="match status" value="1"/>
</dbReference>
<dbReference type="PANTHER" id="PTHR35936:SF17">
    <property type="entry name" value="ARGININE-BINDING EXTRACELLULAR PROTEIN ARTP"/>
    <property type="match status" value="1"/>
</dbReference>
<dbReference type="RefSeq" id="WP_068212105.1">
    <property type="nucleotide sequence ID" value="NZ_CP047186.1"/>
</dbReference>
<evidence type="ECO:0000256" key="2">
    <source>
        <dbReference type="SAM" id="SignalP"/>
    </source>
</evidence>
<name>A0A166HFE3_9MICO</name>
<sequence>MTRPHSTRWTRAGAALAAAALTAGLAACSGPAASAPGSPGAASGTTTVTVGALSNGAATETALDVPVVDTIRDTLPQEILDRGTLTIGVGALPAGFPPLAFTGTDTETLTGSEPDLGRLVAAVLGLRPEVKNSTWDNLFVGIDTGGTDVGFSNITVTEKRKEKYDFASYRADELAFQVLASNEWEFDGDYENLDGLTVAVSSGTNQEKILLEWQARLQAEGKSLEITRLPDANSVTLALGSGQIDAYFGPNPTTVYQNRISETGANPTRSAGTFSGAGETLDGLIAATVKKDSGLAEPIAQAIDSLRENGQYGSWLSAYGLQDEAVDDALVNPPGLPLDNS</sequence>
<dbReference type="PANTHER" id="PTHR35936">
    <property type="entry name" value="MEMBRANE-BOUND LYTIC MUREIN TRANSGLYCOSYLASE F"/>
    <property type="match status" value="1"/>
</dbReference>
<dbReference type="AlphaFoldDB" id="A0A166HFE3"/>
<dbReference type="OrthoDB" id="4633994at2"/>
<dbReference type="EMBL" id="CP047186">
    <property type="protein sequence ID" value="QHC56757.1"/>
    <property type="molecule type" value="Genomic_DNA"/>
</dbReference>